<name>A0A1X9MDK5_9BACI</name>
<dbReference type="RefSeq" id="WP_066152934.1">
    <property type="nucleotide sequence ID" value="NZ_CP020814.1"/>
</dbReference>
<dbReference type="Pfam" id="PF00581">
    <property type="entry name" value="Rhodanese"/>
    <property type="match status" value="1"/>
</dbReference>
<dbReference type="CDD" id="cd00158">
    <property type="entry name" value="RHOD"/>
    <property type="match status" value="1"/>
</dbReference>
<dbReference type="InterPro" id="IPR001763">
    <property type="entry name" value="Rhodanese-like_dom"/>
</dbReference>
<dbReference type="Gene3D" id="3.40.250.10">
    <property type="entry name" value="Rhodanese-like domain"/>
    <property type="match status" value="1"/>
</dbReference>
<dbReference type="PANTHER" id="PTHR43031">
    <property type="entry name" value="FAD-DEPENDENT OXIDOREDUCTASE"/>
    <property type="match status" value="1"/>
</dbReference>
<dbReference type="GO" id="GO:0016779">
    <property type="term" value="F:nucleotidyltransferase activity"/>
    <property type="evidence" value="ECO:0007669"/>
    <property type="project" value="UniProtKB-KW"/>
</dbReference>
<keyword evidence="3" id="KW-1185">Reference proteome</keyword>
<keyword evidence="2" id="KW-0808">Transferase</keyword>
<sequence>MGFEQDGIIQVEKEELKELIKGDRKDPIIIDVRELEEYEEAHIPGVPLIPMGNIPNVVKQLDKEQSYLFVCRSGGRSQNVAMYLQSQGFKHVQNYFGGMLAWDGEVQSGLEWVVKDVSELKK</sequence>
<dbReference type="InterPro" id="IPR036873">
    <property type="entry name" value="Rhodanese-like_dom_sf"/>
</dbReference>
<dbReference type="STRING" id="199441.BkAM31D_17700"/>
<dbReference type="AlphaFoldDB" id="A0A1X9MDK5"/>
<dbReference type="SUPFAM" id="SSF52821">
    <property type="entry name" value="Rhodanese/Cell cycle control phosphatase"/>
    <property type="match status" value="1"/>
</dbReference>
<evidence type="ECO:0000259" key="1">
    <source>
        <dbReference type="PROSITE" id="PS50206"/>
    </source>
</evidence>
<protein>
    <submittedName>
        <fullName evidence="2">Putative adenylyltransferase/sulfurtransferase MoeZ</fullName>
    </submittedName>
</protein>
<gene>
    <name evidence="2" type="primary">moeZ_2</name>
    <name evidence="2" type="ORF">BkAM31D_17700</name>
</gene>
<feature type="domain" description="Rhodanese" evidence="1">
    <location>
        <begin position="23"/>
        <end position="108"/>
    </location>
</feature>
<accession>A0A1X9MDK5</accession>
<dbReference type="KEGG" id="bkw:BkAM31D_17700"/>
<dbReference type="InterPro" id="IPR050229">
    <property type="entry name" value="GlpE_sulfurtransferase"/>
</dbReference>
<dbReference type="PANTHER" id="PTHR43031:SF17">
    <property type="entry name" value="SULFURTRANSFERASE YTWF-RELATED"/>
    <property type="match status" value="1"/>
</dbReference>
<organism evidence="2 3">
    <name type="scientific">Halalkalibacter krulwichiae</name>
    <dbReference type="NCBI Taxonomy" id="199441"/>
    <lineage>
        <taxon>Bacteria</taxon>
        <taxon>Bacillati</taxon>
        <taxon>Bacillota</taxon>
        <taxon>Bacilli</taxon>
        <taxon>Bacillales</taxon>
        <taxon>Bacillaceae</taxon>
        <taxon>Halalkalibacter</taxon>
    </lineage>
</organism>
<evidence type="ECO:0000313" key="3">
    <source>
        <dbReference type="Proteomes" id="UP000193006"/>
    </source>
</evidence>
<dbReference type="PROSITE" id="PS50206">
    <property type="entry name" value="RHODANESE_3"/>
    <property type="match status" value="1"/>
</dbReference>
<evidence type="ECO:0000313" key="2">
    <source>
        <dbReference type="EMBL" id="ARK31525.1"/>
    </source>
</evidence>
<dbReference type="EMBL" id="CP020814">
    <property type="protein sequence ID" value="ARK31525.1"/>
    <property type="molecule type" value="Genomic_DNA"/>
</dbReference>
<dbReference type="SMART" id="SM00450">
    <property type="entry name" value="RHOD"/>
    <property type="match status" value="1"/>
</dbReference>
<dbReference type="Proteomes" id="UP000193006">
    <property type="component" value="Chromosome"/>
</dbReference>
<reference evidence="2 3" key="1">
    <citation type="submission" date="2017-04" db="EMBL/GenBank/DDBJ databases">
        <title>Bacillus krulwichiae AM31D Genome sequencing and assembly.</title>
        <authorList>
            <person name="Krulwich T.A."/>
            <person name="Anastor L."/>
            <person name="Ehrlich R."/>
            <person name="Ehrlich G.D."/>
            <person name="Janto B."/>
        </authorList>
    </citation>
    <scope>NUCLEOTIDE SEQUENCE [LARGE SCALE GENOMIC DNA]</scope>
    <source>
        <strain evidence="2 3">AM31D</strain>
    </source>
</reference>
<keyword evidence="2" id="KW-0548">Nucleotidyltransferase</keyword>
<proteinExistence type="predicted"/>